<dbReference type="OMA" id="SSHRIRW"/>
<dbReference type="GO" id="GO:0005634">
    <property type="term" value="C:nucleus"/>
    <property type="evidence" value="ECO:0000318"/>
    <property type="project" value="GO_Central"/>
</dbReference>
<evidence type="ECO:0008006" key="5">
    <source>
        <dbReference type="Google" id="ProtNLM"/>
    </source>
</evidence>
<dbReference type="SUPFAM" id="SSF46689">
    <property type="entry name" value="Homeodomain-like"/>
    <property type="match status" value="1"/>
</dbReference>
<reference evidence="4" key="1">
    <citation type="journal article" date="2011" name="Genome Biol.">
        <title>Comparative genomics of the social amoebae Dictyostelium discoideum and Dictyostelium purpureum.</title>
        <authorList>
            <consortium name="US DOE Joint Genome Institute (JGI-PGF)"/>
            <person name="Sucgang R."/>
            <person name="Kuo A."/>
            <person name="Tian X."/>
            <person name="Salerno W."/>
            <person name="Parikh A."/>
            <person name="Feasley C.L."/>
            <person name="Dalin E."/>
            <person name="Tu H."/>
            <person name="Huang E."/>
            <person name="Barry K."/>
            <person name="Lindquist E."/>
            <person name="Shapiro H."/>
            <person name="Bruce D."/>
            <person name="Schmutz J."/>
            <person name="Salamov A."/>
            <person name="Fey P."/>
            <person name="Gaudet P."/>
            <person name="Anjard C."/>
            <person name="Babu M.M."/>
            <person name="Basu S."/>
            <person name="Bushmanova Y."/>
            <person name="van der Wel H."/>
            <person name="Katoh-Kurasawa M."/>
            <person name="Dinh C."/>
            <person name="Coutinho P.M."/>
            <person name="Saito T."/>
            <person name="Elias M."/>
            <person name="Schaap P."/>
            <person name="Kay R.R."/>
            <person name="Henrissat B."/>
            <person name="Eichinger L."/>
            <person name="Rivero F."/>
            <person name="Putnam N.H."/>
            <person name="West C.M."/>
            <person name="Loomis W.F."/>
            <person name="Chisholm R.L."/>
            <person name="Shaulsky G."/>
            <person name="Strassmann J.E."/>
            <person name="Queller D.C."/>
            <person name="Kuspa A."/>
            <person name="Grigoriev I.V."/>
        </authorList>
    </citation>
    <scope>NUCLEOTIDE SEQUENCE [LARGE SCALE GENOMIC DNA]</scope>
    <source>
        <strain evidence="4">QSDP1</strain>
    </source>
</reference>
<dbReference type="GO" id="GO:0045944">
    <property type="term" value="P:positive regulation of transcription by RNA polymerase II"/>
    <property type="evidence" value="ECO:0000318"/>
    <property type="project" value="GO_Central"/>
</dbReference>
<feature type="domain" description="Myb-like" evidence="1">
    <location>
        <begin position="1"/>
        <end position="52"/>
    </location>
</feature>
<dbReference type="GO" id="GO:0000278">
    <property type="term" value="P:mitotic cell cycle"/>
    <property type="evidence" value="ECO:0000318"/>
    <property type="project" value="GO_Central"/>
</dbReference>
<dbReference type="OrthoDB" id="24793at2759"/>
<feature type="domain" description="Myb-like" evidence="1">
    <location>
        <begin position="55"/>
        <end position="104"/>
    </location>
</feature>
<dbReference type="GO" id="GO:0000981">
    <property type="term" value="F:DNA-binding transcription factor activity, RNA polymerase II-specific"/>
    <property type="evidence" value="ECO:0000318"/>
    <property type="project" value="GO_Central"/>
</dbReference>
<dbReference type="EMBL" id="GL871010">
    <property type="protein sequence ID" value="EGC37013.1"/>
    <property type="molecule type" value="Genomic_DNA"/>
</dbReference>
<dbReference type="PROSITE" id="PS50090">
    <property type="entry name" value="MYB_LIKE"/>
    <property type="match status" value="2"/>
</dbReference>
<dbReference type="InParanoid" id="F0ZGB2"/>
<evidence type="ECO:0000313" key="4">
    <source>
        <dbReference type="Proteomes" id="UP000001064"/>
    </source>
</evidence>
<feature type="domain" description="HTH myb-type" evidence="2">
    <location>
        <begin position="62"/>
        <end position="108"/>
    </location>
</feature>
<dbReference type="KEGG" id="dpp:DICPUDRAFT_77336"/>
<dbReference type="Pfam" id="PF13921">
    <property type="entry name" value="Myb_DNA-bind_6"/>
    <property type="match status" value="1"/>
</dbReference>
<dbReference type="InterPro" id="IPR017930">
    <property type="entry name" value="Myb_dom"/>
</dbReference>
<feature type="domain" description="HTH myb-type" evidence="2">
    <location>
        <begin position="1"/>
        <end position="56"/>
    </location>
</feature>
<name>F0ZGB2_DICPU</name>
<organism evidence="3 4">
    <name type="scientific">Dictyostelium purpureum</name>
    <name type="common">Slime mold</name>
    <dbReference type="NCBI Taxonomy" id="5786"/>
    <lineage>
        <taxon>Eukaryota</taxon>
        <taxon>Amoebozoa</taxon>
        <taxon>Evosea</taxon>
        <taxon>Eumycetozoa</taxon>
        <taxon>Dictyostelia</taxon>
        <taxon>Dictyosteliales</taxon>
        <taxon>Dictyosteliaceae</taxon>
        <taxon>Dictyostelium</taxon>
    </lineage>
</organism>
<dbReference type="InterPro" id="IPR050560">
    <property type="entry name" value="MYB_TF"/>
</dbReference>
<dbReference type="GeneID" id="10503835"/>
<accession>F0ZGB2</accession>
<sequence>MPKKVWSSEDDQKLINLVNEYIKSSHRIRWKIIGNKINKPPSSCFSRYTRCLSPNVSGRNSKWTQDEDLIINNLRQEKKSWTEIKRFLPGRSDLAIFNRWRSNSKKTGCKKPPIEILIQKNQFATPSQLQIQSNPSPPSEKSAFFFINYKSSKITINDSPFNDEIDFFESDGEDDDDDYLNYRMDISFITNNN</sequence>
<dbReference type="eggNOG" id="KOG0048">
    <property type="taxonomic scope" value="Eukaryota"/>
</dbReference>
<dbReference type="PANTHER" id="PTHR45614:SF25">
    <property type="entry name" value="MYB PROTEIN"/>
    <property type="match status" value="1"/>
</dbReference>
<dbReference type="AlphaFoldDB" id="F0ZGB2"/>
<dbReference type="VEuPathDB" id="AmoebaDB:DICPUDRAFT_77336"/>
<dbReference type="PROSITE" id="PS51294">
    <property type="entry name" value="HTH_MYB"/>
    <property type="match status" value="2"/>
</dbReference>
<dbReference type="Gene3D" id="1.10.10.60">
    <property type="entry name" value="Homeodomain-like"/>
    <property type="match status" value="2"/>
</dbReference>
<dbReference type="RefSeq" id="XP_003286441.1">
    <property type="nucleotide sequence ID" value="XM_003286393.1"/>
</dbReference>
<dbReference type="PANTHER" id="PTHR45614">
    <property type="entry name" value="MYB PROTEIN-RELATED"/>
    <property type="match status" value="1"/>
</dbReference>
<evidence type="ECO:0000259" key="2">
    <source>
        <dbReference type="PROSITE" id="PS51294"/>
    </source>
</evidence>
<gene>
    <name evidence="3" type="ORF">DICPUDRAFT_77336</name>
</gene>
<dbReference type="Pfam" id="PF00249">
    <property type="entry name" value="Myb_DNA-binding"/>
    <property type="match status" value="1"/>
</dbReference>
<dbReference type="GO" id="GO:0000978">
    <property type="term" value="F:RNA polymerase II cis-regulatory region sequence-specific DNA binding"/>
    <property type="evidence" value="ECO:0000318"/>
    <property type="project" value="GO_Central"/>
</dbReference>
<dbReference type="SMART" id="SM00717">
    <property type="entry name" value="SANT"/>
    <property type="match status" value="2"/>
</dbReference>
<dbReference type="STRING" id="5786.F0ZGB2"/>
<dbReference type="InterPro" id="IPR009057">
    <property type="entry name" value="Homeodomain-like_sf"/>
</dbReference>
<evidence type="ECO:0000259" key="1">
    <source>
        <dbReference type="PROSITE" id="PS50090"/>
    </source>
</evidence>
<dbReference type="Proteomes" id="UP000001064">
    <property type="component" value="Unassembled WGS sequence"/>
</dbReference>
<proteinExistence type="predicted"/>
<dbReference type="InterPro" id="IPR001005">
    <property type="entry name" value="SANT/Myb"/>
</dbReference>
<keyword evidence="4" id="KW-1185">Reference proteome</keyword>
<protein>
    <recommendedName>
        <fullName evidence="5">Myb-like domain-containing protein</fullName>
    </recommendedName>
</protein>
<evidence type="ECO:0000313" key="3">
    <source>
        <dbReference type="EMBL" id="EGC37013.1"/>
    </source>
</evidence>
<dbReference type="CDD" id="cd00167">
    <property type="entry name" value="SANT"/>
    <property type="match status" value="1"/>
</dbReference>